<dbReference type="PANTHER" id="PTHR43162">
    <property type="match status" value="1"/>
</dbReference>
<dbReference type="RefSeq" id="WP_275779892.1">
    <property type="nucleotide sequence ID" value="NZ_BAABDE010000038.1"/>
</dbReference>
<dbReference type="Gene3D" id="3.40.50.720">
    <property type="entry name" value="NAD(P)-binding Rossmann-like Domain"/>
    <property type="match status" value="1"/>
</dbReference>
<dbReference type="Gene3D" id="3.90.25.10">
    <property type="entry name" value="UDP-galactose 4-epimerase, domain 1"/>
    <property type="match status" value="1"/>
</dbReference>
<proteinExistence type="predicted"/>
<evidence type="ECO:0000313" key="2">
    <source>
        <dbReference type="EMBL" id="GAA3839430.1"/>
    </source>
</evidence>
<gene>
    <name evidence="2" type="ORF">GCM10022403_084650</name>
</gene>
<evidence type="ECO:0000313" key="3">
    <source>
        <dbReference type="Proteomes" id="UP001501009"/>
    </source>
</evidence>
<name>A0ABP7JAC9_9ACTN</name>
<dbReference type="PANTHER" id="PTHR43162:SF1">
    <property type="entry name" value="PRESTALK A DIFFERENTIATION PROTEIN A"/>
    <property type="match status" value="1"/>
</dbReference>
<dbReference type="SUPFAM" id="SSF51735">
    <property type="entry name" value="NAD(P)-binding Rossmann-fold domains"/>
    <property type="match status" value="1"/>
</dbReference>
<keyword evidence="3" id="KW-1185">Reference proteome</keyword>
<dbReference type="Proteomes" id="UP001501009">
    <property type="component" value="Unassembled WGS sequence"/>
</dbReference>
<dbReference type="InterPro" id="IPR036291">
    <property type="entry name" value="NAD(P)-bd_dom_sf"/>
</dbReference>
<feature type="domain" description="NmrA-like" evidence="1">
    <location>
        <begin position="5"/>
        <end position="217"/>
    </location>
</feature>
<comment type="caution">
    <text evidence="2">The sequence shown here is derived from an EMBL/GenBank/DDBJ whole genome shotgun (WGS) entry which is preliminary data.</text>
</comment>
<organism evidence="2 3">
    <name type="scientific">Streptomyces coacervatus</name>
    <dbReference type="NCBI Taxonomy" id="647381"/>
    <lineage>
        <taxon>Bacteria</taxon>
        <taxon>Bacillati</taxon>
        <taxon>Actinomycetota</taxon>
        <taxon>Actinomycetes</taxon>
        <taxon>Kitasatosporales</taxon>
        <taxon>Streptomycetaceae</taxon>
        <taxon>Streptomyces</taxon>
    </lineage>
</organism>
<dbReference type="EMBL" id="BAABDE010000038">
    <property type="protein sequence ID" value="GAA3839430.1"/>
    <property type="molecule type" value="Genomic_DNA"/>
</dbReference>
<sequence length="284" mass="29688">MTDSQQTTLVLGGTGRTGSLLAKRLIQRGHSARTAARHGADVPFDWDNPATHADALRGVDSLYLVTPVMRVAYADQVAAFLDLAEAADVRHVTYLSTYGADGVPPQIDIKAVEADLAARSALTHSVVRPAWVMQNFADDHLPVVNGAITVPTGSGTEAFVDAADIAAVAVETLLAPEVHDGAVYAPTGPQALTVGEVADIIAAATGQSVRHQDLDPEAWIGGAVAAGIVPADYAVMLRWLTGTIITGHGSTPNDDIEKVTGRKAITFREFAQRNAPAWTATAAV</sequence>
<dbReference type="Pfam" id="PF05368">
    <property type="entry name" value="NmrA"/>
    <property type="match status" value="1"/>
</dbReference>
<dbReference type="InterPro" id="IPR051604">
    <property type="entry name" value="Ergot_Alk_Oxidoreductase"/>
</dbReference>
<evidence type="ECO:0000259" key="1">
    <source>
        <dbReference type="Pfam" id="PF05368"/>
    </source>
</evidence>
<reference evidence="3" key="1">
    <citation type="journal article" date="2019" name="Int. J. Syst. Evol. Microbiol.">
        <title>The Global Catalogue of Microorganisms (GCM) 10K type strain sequencing project: providing services to taxonomists for standard genome sequencing and annotation.</title>
        <authorList>
            <consortium name="The Broad Institute Genomics Platform"/>
            <consortium name="The Broad Institute Genome Sequencing Center for Infectious Disease"/>
            <person name="Wu L."/>
            <person name="Ma J."/>
        </authorList>
    </citation>
    <scope>NUCLEOTIDE SEQUENCE [LARGE SCALE GENOMIC DNA]</scope>
    <source>
        <strain evidence="3">JCM 17138</strain>
    </source>
</reference>
<dbReference type="InterPro" id="IPR008030">
    <property type="entry name" value="NmrA-like"/>
</dbReference>
<protein>
    <submittedName>
        <fullName evidence="2">NAD(P)H-binding protein</fullName>
    </submittedName>
</protein>
<accession>A0ABP7JAC9</accession>